<feature type="compositionally biased region" description="Basic and acidic residues" evidence="1">
    <location>
        <begin position="414"/>
        <end position="432"/>
    </location>
</feature>
<proteinExistence type="predicted"/>
<evidence type="ECO:0000313" key="2">
    <source>
        <dbReference type="EMBL" id="ROV96353.1"/>
    </source>
</evidence>
<gene>
    <name evidence="2" type="ORF">VPNG_09043</name>
</gene>
<evidence type="ECO:0000256" key="1">
    <source>
        <dbReference type="SAM" id="MobiDB-lite"/>
    </source>
</evidence>
<dbReference type="EMBL" id="LKEB01000068">
    <property type="protein sequence ID" value="ROV96353.1"/>
    <property type="molecule type" value="Genomic_DNA"/>
</dbReference>
<name>A0A423VZ24_9PEZI</name>
<feature type="compositionally biased region" description="Polar residues" evidence="1">
    <location>
        <begin position="401"/>
        <end position="413"/>
    </location>
</feature>
<organism evidence="2 3">
    <name type="scientific">Cytospora leucostoma</name>
    <dbReference type="NCBI Taxonomy" id="1230097"/>
    <lineage>
        <taxon>Eukaryota</taxon>
        <taxon>Fungi</taxon>
        <taxon>Dikarya</taxon>
        <taxon>Ascomycota</taxon>
        <taxon>Pezizomycotina</taxon>
        <taxon>Sordariomycetes</taxon>
        <taxon>Sordariomycetidae</taxon>
        <taxon>Diaporthales</taxon>
        <taxon>Cytosporaceae</taxon>
        <taxon>Cytospora</taxon>
    </lineage>
</organism>
<dbReference type="AlphaFoldDB" id="A0A423VZ24"/>
<feature type="compositionally biased region" description="Basic and acidic residues" evidence="1">
    <location>
        <begin position="118"/>
        <end position="131"/>
    </location>
</feature>
<feature type="compositionally biased region" description="Basic and acidic residues" evidence="1">
    <location>
        <begin position="180"/>
        <end position="190"/>
    </location>
</feature>
<sequence length="919" mass="101087">MATSERSNGQRGEKLPSRAASLQRLLEMERKQKMERMQQNPYAPAPAPGRRSESPSNSKSNLLTRRRDSSQPPDDHRRSSTVRNYSLPPSSGHSKPPPSSRSNQDKYAKQTQPKRMPPLKETRKATADRDGLPSVKRAVAEHGSPPVKTVSFLPSDDGQSDTSSICHSPTWDDYGKRRKEKEGAARDAKSSKRRLRKEPPPAAMDNRPGINTRVNSAPLLSRTSSEDDRPSDRHPVDPHSRRSRPRPLAQPSQSGPTEPVQDIARSPAFIGGVRLERERDAAMRRHKDTRAPSVERPESEVLQQPQVSRSGTTEPPKRRETAPAVPYPPTSSKTPFLKQAPPAKGHSRKRSGSFTGVVSKLFGSSKSSSQDSQPYMHRRDSEDSVQTVRSLLSLSKRGRQRSGSTTPQSQSRAQSRDNHERSLSTPIDERRGAIGLPPLSWKNSRRKKTASMVAIPPNSSRGSSFPPDGSEAGQENYSFLERPFSPPADGPLSPTASLSASMKAKVNPQASPEKTSRPASPPPRKTFKETIKAGFRSSMSNDPKPAHHRPNTEDTFVIEVEHAPVLSRESHPLQSHPVIRPHTRDRPPSSSRGPQRSDENHSAGQPRTVANPLKDSGASSTSSHPDSESAPPSPVTTPDTSRPQSSKDNQLNLHAEDLMQLPLLSSHVTNTYAVQHPSTAVAGSSARANSLQGNVERPRGGAKEPVSQQTVHRSNFIEEIPEQSSLSGDLWSRSKTPLDTDQLSFTSALTNLDVKRSFHDLGSYNTDFEPFSLDRGAQATTNQPTKVTLKRIQVEVTKSPAYAKKHNLSDYFSMSTTEAAFIPNPSAQAPPPRSLDTTGLKPIAKMFVECCHCRFYQDMPSRVYEAMARPEDTVRDKRLGVSGQVTTCVKCPWCSHNMSTQCCAGYAAVVYLREKLHGV</sequence>
<feature type="compositionally biased region" description="Polar residues" evidence="1">
    <location>
        <begin position="636"/>
        <end position="648"/>
    </location>
</feature>
<feature type="compositionally biased region" description="Polar residues" evidence="1">
    <location>
        <begin position="679"/>
        <end position="693"/>
    </location>
</feature>
<feature type="compositionally biased region" description="Basic and acidic residues" evidence="1">
    <location>
        <begin position="274"/>
        <end position="299"/>
    </location>
</feature>
<reference evidence="2 3" key="1">
    <citation type="submission" date="2015-09" db="EMBL/GenBank/DDBJ databases">
        <title>Host preference determinants of Valsa canker pathogens revealed by comparative genomics.</title>
        <authorList>
            <person name="Yin Z."/>
            <person name="Huang L."/>
        </authorList>
    </citation>
    <scope>NUCLEOTIDE SEQUENCE [LARGE SCALE GENOMIC DNA]</scope>
    <source>
        <strain evidence="2 3">SXYLt</strain>
    </source>
</reference>
<comment type="caution">
    <text evidence="2">The sequence shown here is derived from an EMBL/GenBank/DDBJ whole genome shotgun (WGS) entry which is preliminary data.</text>
</comment>
<feature type="compositionally biased region" description="Basic and acidic residues" evidence="1">
    <location>
        <begin position="224"/>
        <end position="240"/>
    </location>
</feature>
<dbReference type="Proteomes" id="UP000285146">
    <property type="component" value="Unassembled WGS sequence"/>
</dbReference>
<keyword evidence="3" id="KW-1185">Reference proteome</keyword>
<feature type="compositionally biased region" description="Polar residues" evidence="1">
    <location>
        <begin position="301"/>
        <end position="313"/>
    </location>
</feature>
<feature type="compositionally biased region" description="Polar residues" evidence="1">
    <location>
        <begin position="1"/>
        <end position="10"/>
    </location>
</feature>
<feature type="compositionally biased region" description="Polar residues" evidence="1">
    <location>
        <begin position="54"/>
        <end position="63"/>
    </location>
</feature>
<feature type="compositionally biased region" description="Basic and acidic residues" evidence="1">
    <location>
        <begin position="65"/>
        <end position="78"/>
    </location>
</feature>
<evidence type="ECO:0000313" key="3">
    <source>
        <dbReference type="Proteomes" id="UP000285146"/>
    </source>
</evidence>
<feature type="compositionally biased region" description="Basic and acidic residues" evidence="1">
    <location>
        <begin position="26"/>
        <end position="36"/>
    </location>
</feature>
<feature type="compositionally biased region" description="Low complexity" evidence="1">
    <location>
        <begin position="356"/>
        <end position="373"/>
    </location>
</feature>
<feature type="region of interest" description="Disordered" evidence="1">
    <location>
        <begin position="679"/>
        <end position="710"/>
    </location>
</feature>
<dbReference type="OrthoDB" id="5386674at2759"/>
<protein>
    <submittedName>
        <fullName evidence="2">Uncharacterized protein</fullName>
    </submittedName>
</protein>
<feature type="compositionally biased region" description="Polar residues" evidence="1">
    <location>
        <begin position="384"/>
        <end position="393"/>
    </location>
</feature>
<dbReference type="InParanoid" id="A0A423VZ24"/>
<feature type="region of interest" description="Disordered" evidence="1">
    <location>
        <begin position="1"/>
        <end position="648"/>
    </location>
</feature>
<accession>A0A423VZ24</accession>